<feature type="domain" description="Phosphotyrosine protein phosphatase I" evidence="1">
    <location>
        <begin position="12"/>
        <end position="173"/>
    </location>
</feature>
<sequence length="179" mass="20356">MSQKSAMESKKKVIVFICKGNIHRSAIAEQILKKILREKGLSDQFNVISRGITGSAGTKPTLHKNITAYDEWKFSKPSLEEFGIDITKHEARPITEDVASNADVIVAFDKIILEDDEVALKKQFSQFHGKMHLLSELEGSAEEIPDCGEVEDLEFHRMVTKRIHGIINNHWEELIKWTN</sequence>
<evidence type="ECO:0000259" key="1">
    <source>
        <dbReference type="SMART" id="SM00226"/>
    </source>
</evidence>
<dbReference type="EMBL" id="MFKI01000019">
    <property type="protein sequence ID" value="OGG39047.1"/>
    <property type="molecule type" value="Genomic_DNA"/>
</dbReference>
<protein>
    <recommendedName>
        <fullName evidence="1">Phosphotyrosine protein phosphatase I domain-containing protein</fullName>
    </recommendedName>
</protein>
<comment type="caution">
    <text evidence="2">The sequence shown here is derived from an EMBL/GenBank/DDBJ whole genome shotgun (WGS) entry which is preliminary data.</text>
</comment>
<evidence type="ECO:0000313" key="2">
    <source>
        <dbReference type="EMBL" id="OGG39047.1"/>
    </source>
</evidence>
<reference evidence="2 3" key="1">
    <citation type="journal article" date="2016" name="Nat. Commun.">
        <title>Thousands of microbial genomes shed light on interconnected biogeochemical processes in an aquifer system.</title>
        <authorList>
            <person name="Anantharaman K."/>
            <person name="Brown C.T."/>
            <person name="Hug L.A."/>
            <person name="Sharon I."/>
            <person name="Castelle C.J."/>
            <person name="Probst A.J."/>
            <person name="Thomas B.C."/>
            <person name="Singh A."/>
            <person name="Wilkins M.J."/>
            <person name="Karaoz U."/>
            <person name="Brodie E.L."/>
            <person name="Williams K.H."/>
            <person name="Hubbard S.S."/>
            <person name="Banfield J.F."/>
        </authorList>
    </citation>
    <scope>NUCLEOTIDE SEQUENCE [LARGE SCALE GENOMIC DNA]</scope>
</reference>
<dbReference type="InterPro" id="IPR036196">
    <property type="entry name" value="Ptyr_pPase_sf"/>
</dbReference>
<proteinExistence type="predicted"/>
<dbReference type="AlphaFoldDB" id="A0A1F6BR73"/>
<dbReference type="Gene3D" id="3.40.50.2300">
    <property type="match status" value="1"/>
</dbReference>
<dbReference type="PANTHER" id="PTHR11717">
    <property type="entry name" value="LOW MOLECULAR WEIGHT PROTEIN TYROSINE PHOSPHATASE"/>
    <property type="match status" value="1"/>
</dbReference>
<evidence type="ECO:0000313" key="3">
    <source>
        <dbReference type="Proteomes" id="UP000179324"/>
    </source>
</evidence>
<dbReference type="PANTHER" id="PTHR11717:SF31">
    <property type="entry name" value="LOW MOLECULAR WEIGHT PROTEIN-TYROSINE-PHOSPHATASE ETP-RELATED"/>
    <property type="match status" value="1"/>
</dbReference>
<dbReference type="InterPro" id="IPR050438">
    <property type="entry name" value="LMW_PTPase"/>
</dbReference>
<dbReference type="Proteomes" id="UP000179324">
    <property type="component" value="Unassembled WGS sequence"/>
</dbReference>
<accession>A0A1F6BR73</accession>
<dbReference type="GO" id="GO:0004725">
    <property type="term" value="F:protein tyrosine phosphatase activity"/>
    <property type="evidence" value="ECO:0007669"/>
    <property type="project" value="TreeGrafter"/>
</dbReference>
<gene>
    <name evidence="2" type="ORF">A2127_02610</name>
</gene>
<dbReference type="InterPro" id="IPR023485">
    <property type="entry name" value="Ptyr_pPase"/>
</dbReference>
<organism evidence="2 3">
    <name type="scientific">Candidatus Jorgensenbacteria bacterium GWC1_48_12</name>
    <dbReference type="NCBI Taxonomy" id="1798469"/>
    <lineage>
        <taxon>Bacteria</taxon>
        <taxon>Candidatus Joergenseniibacteriota</taxon>
    </lineage>
</organism>
<dbReference type="Pfam" id="PF01451">
    <property type="entry name" value="LMWPc"/>
    <property type="match status" value="1"/>
</dbReference>
<dbReference type="SMART" id="SM00226">
    <property type="entry name" value="LMWPc"/>
    <property type="match status" value="1"/>
</dbReference>
<dbReference type="SUPFAM" id="SSF52788">
    <property type="entry name" value="Phosphotyrosine protein phosphatases I"/>
    <property type="match status" value="1"/>
</dbReference>
<name>A0A1F6BR73_9BACT</name>